<dbReference type="GO" id="GO:0005576">
    <property type="term" value="C:extracellular region"/>
    <property type="evidence" value="ECO:0007669"/>
    <property type="project" value="InterPro"/>
</dbReference>
<dbReference type="EMBL" id="GL195597">
    <property type="protein sequence ID" value="EFB21558.1"/>
    <property type="molecule type" value="Genomic_DNA"/>
</dbReference>
<feature type="non-terminal residue" evidence="2">
    <location>
        <position position="84"/>
    </location>
</feature>
<dbReference type="InterPro" id="IPR008197">
    <property type="entry name" value="WAP_dom"/>
</dbReference>
<organism evidence="2">
    <name type="scientific">Ailuropoda melanoleuca</name>
    <name type="common">Giant panda</name>
    <dbReference type="NCBI Taxonomy" id="9646"/>
    <lineage>
        <taxon>Eukaryota</taxon>
        <taxon>Metazoa</taxon>
        <taxon>Chordata</taxon>
        <taxon>Craniata</taxon>
        <taxon>Vertebrata</taxon>
        <taxon>Euteleostomi</taxon>
        <taxon>Mammalia</taxon>
        <taxon>Eutheria</taxon>
        <taxon>Laurasiatheria</taxon>
        <taxon>Carnivora</taxon>
        <taxon>Caniformia</taxon>
        <taxon>Ursidae</taxon>
        <taxon>Ailuropoda</taxon>
    </lineage>
</organism>
<dbReference type="InParanoid" id="D2I7U6"/>
<dbReference type="Pfam" id="PF00095">
    <property type="entry name" value="WAP"/>
    <property type="match status" value="1"/>
</dbReference>
<evidence type="ECO:0000313" key="2">
    <source>
        <dbReference type="EMBL" id="EFB21558.1"/>
    </source>
</evidence>
<feature type="domain" description="WAP" evidence="1">
    <location>
        <begin position="18"/>
        <end position="56"/>
    </location>
</feature>
<gene>
    <name evidence="2" type="ORF">PANDA_022070</name>
</gene>
<dbReference type="GO" id="GO:0030414">
    <property type="term" value="F:peptidase inhibitor activity"/>
    <property type="evidence" value="ECO:0007669"/>
    <property type="project" value="InterPro"/>
</dbReference>
<reference evidence="2" key="1">
    <citation type="journal article" date="2010" name="Nature">
        <title>The sequence and de novo assembly of the giant panda genome.</title>
        <authorList>
            <person name="Li R."/>
            <person name="Fan W."/>
            <person name="Tian G."/>
            <person name="Zhu H."/>
            <person name="He L."/>
            <person name="Cai J."/>
            <person name="Huang Q."/>
            <person name="Cai Q."/>
            <person name="Li B."/>
            <person name="Bai Y."/>
            <person name="Zhang Z."/>
            <person name="Zhang Y."/>
            <person name="Wang W."/>
            <person name="Li J."/>
            <person name="Wei F."/>
            <person name="Li H."/>
            <person name="Jian M."/>
            <person name="Li J."/>
            <person name="Zhang Z."/>
            <person name="Nielsen R."/>
            <person name="Li D."/>
            <person name="Gu W."/>
            <person name="Yang Z."/>
            <person name="Xuan Z."/>
            <person name="Ryder O.A."/>
            <person name="Leung F.C."/>
            <person name="Zhou Y."/>
            <person name="Cao J."/>
            <person name="Sun X."/>
            <person name="Fu Y."/>
            <person name="Fang X."/>
            <person name="Guo X."/>
            <person name="Wang B."/>
            <person name="Hou R."/>
            <person name="Shen F."/>
            <person name="Mu B."/>
            <person name="Ni P."/>
            <person name="Lin R."/>
            <person name="Qian W."/>
            <person name="Wang G."/>
            <person name="Yu C."/>
            <person name="Nie W."/>
            <person name="Wang J."/>
            <person name="Wu Z."/>
            <person name="Liang H."/>
            <person name="Min J."/>
            <person name="Wu Q."/>
            <person name="Cheng S."/>
            <person name="Ruan J."/>
            <person name="Wang M."/>
            <person name="Shi Z."/>
            <person name="Wen M."/>
            <person name="Liu B."/>
            <person name="Ren X."/>
            <person name="Zheng H."/>
            <person name="Dong D."/>
            <person name="Cook K."/>
            <person name="Shan G."/>
            <person name="Zhang H."/>
            <person name="Kosiol C."/>
            <person name="Xie X."/>
            <person name="Lu Z."/>
            <person name="Zheng H."/>
            <person name="Li Y."/>
            <person name="Steiner C.C."/>
            <person name="Lam T.T."/>
            <person name="Lin S."/>
            <person name="Zhang Q."/>
            <person name="Li G."/>
            <person name="Tian J."/>
            <person name="Gong T."/>
            <person name="Liu H."/>
            <person name="Zhang D."/>
            <person name="Fang L."/>
            <person name="Ye C."/>
            <person name="Zhang J."/>
            <person name="Hu W."/>
            <person name="Xu A."/>
            <person name="Ren Y."/>
            <person name="Zhang G."/>
            <person name="Bruford M.W."/>
            <person name="Li Q."/>
            <person name="Ma L."/>
            <person name="Guo Y."/>
            <person name="An N."/>
            <person name="Hu Y."/>
            <person name="Zheng Y."/>
            <person name="Shi Y."/>
            <person name="Li Z."/>
            <person name="Liu Q."/>
            <person name="Chen Y."/>
            <person name="Zhao J."/>
            <person name="Qu N."/>
            <person name="Zhao S."/>
            <person name="Tian F."/>
            <person name="Wang X."/>
            <person name="Wang H."/>
            <person name="Xu L."/>
            <person name="Liu X."/>
            <person name="Vinar T."/>
            <person name="Wang Y."/>
            <person name="Lam T.W."/>
            <person name="Yiu S.M."/>
            <person name="Liu S."/>
            <person name="Zhang H."/>
            <person name="Li D."/>
            <person name="Huang Y."/>
            <person name="Wang X."/>
            <person name="Yang G."/>
            <person name="Jiang Z."/>
            <person name="Wang J."/>
            <person name="Qin N."/>
            <person name="Li L."/>
            <person name="Li J."/>
            <person name="Bolund L."/>
            <person name="Kristiansen K."/>
            <person name="Wong G.K."/>
            <person name="Olson M."/>
            <person name="Zhang X."/>
            <person name="Li S."/>
            <person name="Yang H."/>
            <person name="Wang J."/>
            <person name="Wang J."/>
        </authorList>
    </citation>
    <scope>NUCLEOTIDE SEQUENCE [LARGE SCALE GENOMIC DNA]</scope>
</reference>
<name>D2I7U6_AILME</name>
<feature type="non-terminal residue" evidence="2">
    <location>
        <position position="1"/>
    </location>
</feature>
<evidence type="ECO:0000259" key="1">
    <source>
        <dbReference type="Pfam" id="PF00095"/>
    </source>
</evidence>
<proteinExistence type="predicted"/>
<sequence>LESLVMCPFSVLVRPKLRDCSRNPRLFECHRKCTYSWDCATGYECCLSVCGKICLNIRQIETFIENTSPSTEVETTLYPITTTE</sequence>
<protein>
    <recommendedName>
        <fullName evidence="1">WAP domain-containing protein</fullName>
    </recommendedName>
</protein>
<dbReference type="AlphaFoldDB" id="D2I7U6"/>
<accession>D2I7U6</accession>